<dbReference type="PANTHER" id="PTHR14187:SF5">
    <property type="entry name" value="HEAT SHOCK 70 KDA PROTEIN 12A"/>
    <property type="match status" value="1"/>
</dbReference>
<dbReference type="EMBL" id="KV748913">
    <property type="protein sequence ID" value="OCL12175.1"/>
    <property type="molecule type" value="Genomic_DNA"/>
</dbReference>
<gene>
    <name evidence="1" type="ORF">AOQ84DRAFT_430028</name>
</gene>
<dbReference type="Proteomes" id="UP000250140">
    <property type="component" value="Unassembled WGS sequence"/>
</dbReference>
<dbReference type="OrthoDB" id="2963168at2759"/>
<reference evidence="1 2" key="1">
    <citation type="journal article" date="2016" name="Nat. Commun.">
        <title>Ectomycorrhizal ecology is imprinted in the genome of the dominant symbiotic fungus Cenococcum geophilum.</title>
        <authorList>
            <consortium name="DOE Joint Genome Institute"/>
            <person name="Peter M."/>
            <person name="Kohler A."/>
            <person name="Ohm R.A."/>
            <person name="Kuo A."/>
            <person name="Krutzmann J."/>
            <person name="Morin E."/>
            <person name="Arend M."/>
            <person name="Barry K.W."/>
            <person name="Binder M."/>
            <person name="Choi C."/>
            <person name="Clum A."/>
            <person name="Copeland A."/>
            <person name="Grisel N."/>
            <person name="Haridas S."/>
            <person name="Kipfer T."/>
            <person name="LaButti K."/>
            <person name="Lindquist E."/>
            <person name="Lipzen A."/>
            <person name="Maire R."/>
            <person name="Meier B."/>
            <person name="Mihaltcheva S."/>
            <person name="Molinier V."/>
            <person name="Murat C."/>
            <person name="Poggeler S."/>
            <person name="Quandt C.A."/>
            <person name="Sperisen C."/>
            <person name="Tritt A."/>
            <person name="Tisserant E."/>
            <person name="Crous P.W."/>
            <person name="Henrissat B."/>
            <person name="Nehls U."/>
            <person name="Egli S."/>
            <person name="Spatafora J.W."/>
            <person name="Grigoriev I.V."/>
            <person name="Martin F.M."/>
        </authorList>
    </citation>
    <scope>NUCLEOTIDE SEQUENCE [LARGE SCALE GENOMIC DNA]</scope>
    <source>
        <strain evidence="1 2">CBS 207.34</strain>
    </source>
</reference>
<sequence>MATAESHLLIGIDFGTTFSGVAWAWSERPDEIFVITNWKSNLSKNSDTSKVPTTILYKNGLCTWGYDISLEEEPIQWFKLLLVDEADLQDDICACEQVQQARKVLRRHNKSEIDVVADYLRMLWKHSTEEIKKARGKAGVEGLPCRVVITIPAIWKPNAQERMREAAKRAGILSSPFREADLQLVYEPEAGALSVLADFQERPDIKPGDVFVVCDAGGGTVDIITYKVMGTDPIMLKEIVEGKGRLCGAIFPDKEFENFMKMKVRGKTWQKLSQSSIKSMVNNEWEHGIKRNYDGSDRIFTVSLPTGWTSGRLFHPLDDRKNDISAAQLSITGQRIRAIFGKSISGIRGLVNQQIEEVRKKEKKYPKAILLVGGFGACGYIQSALAKEHAHEGIEVMHPPGGKAWSAICRGAVIKAMTNSGIDTNLNVLISSRISRFNYGHLFMHPFRPGIDRQDDRIFDQVRGIAMATNQMIWYLKKGDDILDTKPVHFNWALTKDEPLSDNSFKLPLMHCESIDAPKRWSKEVKPLCDLVIRLQTPFEKLPMISGKDGKVHREINFEIEMTSTGTSLDFRVFMNGVQVGKSNVLVQYE</sequence>
<dbReference type="PRINTS" id="PR00301">
    <property type="entry name" value="HEATSHOCK70"/>
</dbReference>
<dbReference type="InterPro" id="IPR043129">
    <property type="entry name" value="ATPase_NBD"/>
</dbReference>
<dbReference type="CDD" id="cd10170">
    <property type="entry name" value="ASKHA_NBD_HSP70"/>
    <property type="match status" value="1"/>
</dbReference>
<dbReference type="PANTHER" id="PTHR14187">
    <property type="entry name" value="ALPHA KINASE/ELONGATION FACTOR 2 KINASE"/>
    <property type="match status" value="1"/>
</dbReference>
<evidence type="ECO:0000313" key="1">
    <source>
        <dbReference type="EMBL" id="OCL12175.1"/>
    </source>
</evidence>
<evidence type="ECO:0000313" key="2">
    <source>
        <dbReference type="Proteomes" id="UP000250140"/>
    </source>
</evidence>
<dbReference type="SUPFAM" id="SSF53067">
    <property type="entry name" value="Actin-like ATPase domain"/>
    <property type="match status" value="2"/>
</dbReference>
<dbReference type="Gene3D" id="3.30.420.40">
    <property type="match status" value="1"/>
</dbReference>
<organism evidence="1 2">
    <name type="scientific">Glonium stellatum</name>
    <dbReference type="NCBI Taxonomy" id="574774"/>
    <lineage>
        <taxon>Eukaryota</taxon>
        <taxon>Fungi</taxon>
        <taxon>Dikarya</taxon>
        <taxon>Ascomycota</taxon>
        <taxon>Pezizomycotina</taxon>
        <taxon>Dothideomycetes</taxon>
        <taxon>Pleosporomycetidae</taxon>
        <taxon>Gloniales</taxon>
        <taxon>Gloniaceae</taxon>
        <taxon>Glonium</taxon>
    </lineage>
</organism>
<name>A0A8E2F7V9_9PEZI</name>
<keyword evidence="2" id="KW-1185">Reference proteome</keyword>
<proteinExistence type="predicted"/>
<accession>A0A8E2F7V9</accession>
<dbReference type="AlphaFoldDB" id="A0A8E2F7V9"/>
<protein>
    <submittedName>
        <fullName evidence="1">Actin-like ATPase domain-containing protein</fullName>
    </submittedName>
</protein>